<gene>
    <name evidence="1" type="ORF">BS47DRAFT_959358</name>
</gene>
<reference evidence="1" key="1">
    <citation type="journal article" date="2020" name="Nat. Commun.">
        <title>Large-scale genome sequencing of mycorrhizal fungi provides insights into the early evolution of symbiotic traits.</title>
        <authorList>
            <person name="Miyauchi S."/>
            <person name="Kiss E."/>
            <person name="Kuo A."/>
            <person name="Drula E."/>
            <person name="Kohler A."/>
            <person name="Sanchez-Garcia M."/>
            <person name="Morin E."/>
            <person name="Andreopoulos B."/>
            <person name="Barry K.W."/>
            <person name="Bonito G."/>
            <person name="Buee M."/>
            <person name="Carver A."/>
            <person name="Chen C."/>
            <person name="Cichocki N."/>
            <person name="Clum A."/>
            <person name="Culley D."/>
            <person name="Crous P.W."/>
            <person name="Fauchery L."/>
            <person name="Girlanda M."/>
            <person name="Hayes R.D."/>
            <person name="Keri Z."/>
            <person name="LaButti K."/>
            <person name="Lipzen A."/>
            <person name="Lombard V."/>
            <person name="Magnuson J."/>
            <person name="Maillard F."/>
            <person name="Murat C."/>
            <person name="Nolan M."/>
            <person name="Ohm R.A."/>
            <person name="Pangilinan J."/>
            <person name="Pereira M.F."/>
            <person name="Perotto S."/>
            <person name="Peter M."/>
            <person name="Pfister S."/>
            <person name="Riley R."/>
            <person name="Sitrit Y."/>
            <person name="Stielow J.B."/>
            <person name="Szollosi G."/>
            <person name="Zifcakova L."/>
            <person name="Stursova M."/>
            <person name="Spatafora J.W."/>
            <person name="Tedersoo L."/>
            <person name="Vaario L.M."/>
            <person name="Yamada A."/>
            <person name="Yan M."/>
            <person name="Wang P."/>
            <person name="Xu J."/>
            <person name="Bruns T."/>
            <person name="Baldrian P."/>
            <person name="Vilgalys R."/>
            <person name="Dunand C."/>
            <person name="Henrissat B."/>
            <person name="Grigoriev I.V."/>
            <person name="Hibbett D."/>
            <person name="Nagy L.G."/>
            <person name="Martin F.M."/>
        </authorList>
    </citation>
    <scope>NUCLEOTIDE SEQUENCE</scope>
    <source>
        <strain evidence="1">UP504</strain>
    </source>
</reference>
<evidence type="ECO:0000313" key="2">
    <source>
        <dbReference type="Proteomes" id="UP000886523"/>
    </source>
</evidence>
<comment type="caution">
    <text evidence="1">The sequence shown here is derived from an EMBL/GenBank/DDBJ whole genome shotgun (WGS) entry which is preliminary data.</text>
</comment>
<dbReference type="EMBL" id="MU128971">
    <property type="protein sequence ID" value="KAF9513494.1"/>
    <property type="molecule type" value="Genomic_DNA"/>
</dbReference>
<sequence length="142" mass="15986">MLQASRMHLCETEPGSSPCTPCQYTLHLTFPRAVLGDSFALAYVIVTLLVRICVRQLHPQNARWVVIWVTLLHEPSYNANYSRRRLLSSDGIRTTSKNVPDTEGVCSWLSGINPRSPRALDEPEPHCRCAANADQWSNVPRT</sequence>
<proteinExistence type="predicted"/>
<organism evidence="1 2">
    <name type="scientific">Hydnum rufescens UP504</name>
    <dbReference type="NCBI Taxonomy" id="1448309"/>
    <lineage>
        <taxon>Eukaryota</taxon>
        <taxon>Fungi</taxon>
        <taxon>Dikarya</taxon>
        <taxon>Basidiomycota</taxon>
        <taxon>Agaricomycotina</taxon>
        <taxon>Agaricomycetes</taxon>
        <taxon>Cantharellales</taxon>
        <taxon>Hydnaceae</taxon>
        <taxon>Hydnum</taxon>
    </lineage>
</organism>
<name>A0A9P6AX99_9AGAM</name>
<dbReference type="Proteomes" id="UP000886523">
    <property type="component" value="Unassembled WGS sequence"/>
</dbReference>
<dbReference type="AlphaFoldDB" id="A0A9P6AX99"/>
<keyword evidence="2" id="KW-1185">Reference proteome</keyword>
<evidence type="ECO:0000313" key="1">
    <source>
        <dbReference type="EMBL" id="KAF9513494.1"/>
    </source>
</evidence>
<protein>
    <submittedName>
        <fullName evidence="1">Uncharacterized protein</fullName>
    </submittedName>
</protein>
<accession>A0A9P6AX99</accession>